<proteinExistence type="predicted"/>
<evidence type="ECO:0000256" key="1">
    <source>
        <dbReference type="SAM" id="MobiDB-lite"/>
    </source>
</evidence>
<reference evidence="2" key="1">
    <citation type="submission" date="2021-05" db="EMBL/GenBank/DDBJ databases">
        <title>A free-living protist that lacks canonical eukaryotic 1 DNA replication and segregation systems.</title>
        <authorList>
            <person name="Salas-Leiva D.E."/>
            <person name="Tromer E.C."/>
            <person name="Curtis B.A."/>
            <person name="Jerlstrom-Hultqvist J."/>
            <person name="Kolisko M."/>
            <person name="Yi Z."/>
            <person name="Salas-Leiva J.S."/>
            <person name="Gallot-Lavallee L."/>
            <person name="Kops G.J.P.L."/>
            <person name="Archibald J.M."/>
            <person name="Simpson A.G.B."/>
            <person name="Roger A.J."/>
        </authorList>
    </citation>
    <scope>NUCLEOTIDE SEQUENCE</scope>
    <source>
        <strain evidence="2">BICM</strain>
    </source>
</reference>
<dbReference type="Proteomes" id="UP000717585">
    <property type="component" value="Unassembled WGS sequence"/>
</dbReference>
<dbReference type="AlphaFoldDB" id="A0A8J6E2D8"/>
<organism evidence="2 3">
    <name type="scientific">Carpediemonas membranifera</name>
    <dbReference type="NCBI Taxonomy" id="201153"/>
    <lineage>
        <taxon>Eukaryota</taxon>
        <taxon>Metamonada</taxon>
        <taxon>Carpediemonas-like organisms</taxon>
        <taxon>Carpediemonas</taxon>
    </lineage>
</organism>
<accession>A0A8J6E2D8</accession>
<feature type="region of interest" description="Disordered" evidence="1">
    <location>
        <begin position="98"/>
        <end position="128"/>
    </location>
</feature>
<feature type="compositionally biased region" description="Basic and acidic residues" evidence="1">
    <location>
        <begin position="142"/>
        <end position="156"/>
    </location>
</feature>
<evidence type="ECO:0000313" key="2">
    <source>
        <dbReference type="EMBL" id="KAG9394568.1"/>
    </source>
</evidence>
<dbReference type="EMBL" id="JAHDYR010000014">
    <property type="protein sequence ID" value="KAG9394568.1"/>
    <property type="molecule type" value="Genomic_DNA"/>
</dbReference>
<feature type="region of interest" description="Disordered" evidence="1">
    <location>
        <begin position="142"/>
        <end position="165"/>
    </location>
</feature>
<sequence length="191" mass="20941">MRPERHHTVNALVDLTSRELDDIAALLLIEQMTTDTPPKSPVNGGLRGKGFANKDLKRLIRTPIAVSATSEYQTRLPSSQKIRKNLMVDFAEPTSPGNSFISPTLAPITTPDTVTPSPARRQGGDVTPLDDYHEFVRVRASRRREEMAKGETHQSESTKTAHAPATDDLVMMGLSPITGRDVVMATTLVLE</sequence>
<keyword evidence="3" id="KW-1185">Reference proteome</keyword>
<protein>
    <submittedName>
        <fullName evidence="2">Uncharacterized protein</fullName>
    </submittedName>
</protein>
<comment type="caution">
    <text evidence="2">The sequence shown here is derived from an EMBL/GenBank/DDBJ whole genome shotgun (WGS) entry which is preliminary data.</text>
</comment>
<gene>
    <name evidence="2" type="ORF">J8273_3818</name>
</gene>
<name>A0A8J6E2D8_9EUKA</name>
<evidence type="ECO:0000313" key="3">
    <source>
        <dbReference type="Proteomes" id="UP000717585"/>
    </source>
</evidence>